<feature type="domain" description="DUF1707" evidence="2">
    <location>
        <begin position="13"/>
        <end position="34"/>
    </location>
</feature>
<feature type="region of interest" description="Disordered" evidence="1">
    <location>
        <begin position="1"/>
        <end position="21"/>
    </location>
</feature>
<feature type="region of interest" description="Disordered" evidence="1">
    <location>
        <begin position="34"/>
        <end position="59"/>
    </location>
</feature>
<protein>
    <submittedName>
        <fullName evidence="3">DUF1707 domain-containing protein</fullName>
    </submittedName>
</protein>
<keyword evidence="4" id="KW-1185">Reference proteome</keyword>
<evidence type="ECO:0000313" key="4">
    <source>
        <dbReference type="Proteomes" id="UP001324287"/>
    </source>
</evidence>
<organism evidence="3 4">
    <name type="scientific">Blastococcus brunescens</name>
    <dbReference type="NCBI Taxonomy" id="1564165"/>
    <lineage>
        <taxon>Bacteria</taxon>
        <taxon>Bacillati</taxon>
        <taxon>Actinomycetota</taxon>
        <taxon>Actinomycetes</taxon>
        <taxon>Geodermatophilales</taxon>
        <taxon>Geodermatophilaceae</taxon>
        <taxon>Blastococcus</taxon>
    </lineage>
</organism>
<reference evidence="3 4" key="1">
    <citation type="submission" date="2023-12" db="EMBL/GenBank/DDBJ databases">
        <title>Blastococcus brunescens sp. nov., an actonobacterium isolated from sandstone collected in sahara desert.</title>
        <authorList>
            <person name="Gtari M."/>
            <person name="Ghodhbane F."/>
        </authorList>
    </citation>
    <scope>NUCLEOTIDE SEQUENCE [LARGE SCALE GENOMIC DNA]</scope>
    <source>
        <strain evidence="3 4">BMG 8361</strain>
    </source>
</reference>
<accession>A0ABZ1B968</accession>
<evidence type="ECO:0000313" key="3">
    <source>
        <dbReference type="EMBL" id="WRL67340.1"/>
    </source>
</evidence>
<dbReference type="InterPro" id="IPR012551">
    <property type="entry name" value="DUF1707_SHOCT-like"/>
</dbReference>
<dbReference type="EMBL" id="CP141261">
    <property type="protein sequence ID" value="WRL67340.1"/>
    <property type="molecule type" value="Genomic_DNA"/>
</dbReference>
<gene>
    <name evidence="3" type="ORF">U6N30_03480</name>
</gene>
<feature type="compositionally biased region" description="Low complexity" evidence="1">
    <location>
        <begin position="37"/>
        <end position="59"/>
    </location>
</feature>
<name>A0ABZ1B968_9ACTN</name>
<evidence type="ECO:0000256" key="1">
    <source>
        <dbReference type="SAM" id="MobiDB-lite"/>
    </source>
</evidence>
<dbReference type="RefSeq" id="WP_324278647.1">
    <property type="nucleotide sequence ID" value="NZ_CP141261.1"/>
</dbReference>
<sequence length="59" mass="6178">MTDDENRERPPAVRASDADREAVVSRLQAALAEGVWTSTSSASARSPPTRCSPASSSTS</sequence>
<dbReference type="Pfam" id="PF08044">
    <property type="entry name" value="DUF1707"/>
    <property type="match status" value="1"/>
</dbReference>
<dbReference type="Proteomes" id="UP001324287">
    <property type="component" value="Chromosome"/>
</dbReference>
<proteinExistence type="predicted"/>
<evidence type="ECO:0000259" key="2">
    <source>
        <dbReference type="Pfam" id="PF08044"/>
    </source>
</evidence>